<evidence type="ECO:0000256" key="10">
    <source>
        <dbReference type="ARBA" id="ARBA00022989"/>
    </source>
</evidence>
<evidence type="ECO:0000256" key="6">
    <source>
        <dbReference type="ARBA" id="ARBA00022519"/>
    </source>
</evidence>
<keyword evidence="16" id="KW-0966">Cell projection</keyword>
<comment type="subcellular location">
    <subcellularLocation>
        <location evidence="1">Cell inner membrane</location>
        <topology evidence="1">Multi-pass membrane protein</topology>
    </subcellularLocation>
</comment>
<feature type="transmembrane region" description="Helical" evidence="13">
    <location>
        <begin position="196"/>
        <end position="219"/>
    </location>
</feature>
<evidence type="ECO:0000256" key="9">
    <source>
        <dbReference type="ARBA" id="ARBA00022781"/>
    </source>
</evidence>
<evidence type="ECO:0000259" key="14">
    <source>
        <dbReference type="Pfam" id="PF01618"/>
    </source>
</evidence>
<comment type="caution">
    <text evidence="16">The sequence shown here is derived from an EMBL/GenBank/DDBJ whole genome shotgun (WGS) entry which is preliminary data.</text>
</comment>
<gene>
    <name evidence="16" type="primary">motA</name>
    <name evidence="16" type="ORF">H9962_05780</name>
</gene>
<keyword evidence="16" id="KW-0969">Cilium</keyword>
<keyword evidence="16" id="KW-0282">Flagellum</keyword>
<dbReference type="PANTHER" id="PTHR30433:SF4">
    <property type="entry name" value="MOTILITY PROTEIN A"/>
    <property type="match status" value="1"/>
</dbReference>
<keyword evidence="6" id="KW-0997">Cell inner membrane</keyword>
<evidence type="ECO:0000256" key="5">
    <source>
        <dbReference type="ARBA" id="ARBA00022500"/>
    </source>
</evidence>
<evidence type="ECO:0000256" key="7">
    <source>
        <dbReference type="ARBA" id="ARBA00022692"/>
    </source>
</evidence>
<evidence type="ECO:0000256" key="8">
    <source>
        <dbReference type="ARBA" id="ARBA00022779"/>
    </source>
</evidence>
<dbReference type="PANTHER" id="PTHR30433">
    <property type="entry name" value="CHEMOTAXIS PROTEIN MOTA"/>
    <property type="match status" value="1"/>
</dbReference>
<dbReference type="InterPro" id="IPR022522">
    <property type="entry name" value="Flagellar_motor_stator_MotA"/>
</dbReference>
<dbReference type="Pfam" id="PF20560">
    <property type="entry name" value="MotA_N"/>
    <property type="match status" value="1"/>
</dbReference>
<dbReference type="InterPro" id="IPR047055">
    <property type="entry name" value="MotA-like"/>
</dbReference>
<evidence type="ECO:0000256" key="4">
    <source>
        <dbReference type="ARBA" id="ARBA00022475"/>
    </source>
</evidence>
<dbReference type="GO" id="GO:1902600">
    <property type="term" value="P:proton transmembrane transport"/>
    <property type="evidence" value="ECO:0007669"/>
    <property type="project" value="UniProtKB-KW"/>
</dbReference>
<accession>A0A9D2HDZ2</accession>
<keyword evidence="9" id="KW-0375">Hydrogen ion transport</keyword>
<keyword evidence="11" id="KW-0406">Ion transport</keyword>
<evidence type="ECO:0000256" key="11">
    <source>
        <dbReference type="ARBA" id="ARBA00023065"/>
    </source>
</evidence>
<evidence type="ECO:0000256" key="2">
    <source>
        <dbReference type="ARBA" id="ARBA00008038"/>
    </source>
</evidence>
<keyword evidence="8" id="KW-0283">Flagellar rotation</keyword>
<name>A0A9D2HDZ2_9BACT</name>
<evidence type="ECO:0000256" key="3">
    <source>
        <dbReference type="ARBA" id="ARBA00022448"/>
    </source>
</evidence>
<dbReference type="GO" id="GO:0071978">
    <property type="term" value="P:bacterial-type flagellum-dependent swarming motility"/>
    <property type="evidence" value="ECO:0007669"/>
    <property type="project" value="InterPro"/>
</dbReference>
<dbReference type="GO" id="GO:0006935">
    <property type="term" value="P:chemotaxis"/>
    <property type="evidence" value="ECO:0007669"/>
    <property type="project" value="UniProtKB-KW"/>
</dbReference>
<feature type="transmembrane region" description="Helical" evidence="13">
    <location>
        <begin position="26"/>
        <end position="48"/>
    </location>
</feature>
<sequence length="282" mass="30975">MFLVIGYVIVIGSVLGGFMMESGNPALIWQPAEFVIIVGAGLGAFFASQTKYSWGLVMRSMKRVASDPGMSKARYLEVLALLYTIFNKMNRDGPLSLEQDIEKPESSALFNKYPTIAKNPRVVNFIADTLRVYVTTGDQNEIESLMKLDMHITREEDLIPAHGIAHMAESLPGMGIVAAVLGVVLTMSMINEPPEILGHHIGAALIGTFIGILCCYGIFGPLGDKLERFANEEHFYYNAIKEAVAASLRGASPIIAVEYGRRSIPQTYRPGFSEMEEHVRKG</sequence>
<reference evidence="16" key="1">
    <citation type="journal article" date="2021" name="PeerJ">
        <title>Extensive microbial diversity within the chicken gut microbiome revealed by metagenomics and culture.</title>
        <authorList>
            <person name="Gilroy R."/>
            <person name="Ravi A."/>
            <person name="Getino M."/>
            <person name="Pursley I."/>
            <person name="Horton D.L."/>
            <person name="Alikhan N.F."/>
            <person name="Baker D."/>
            <person name="Gharbi K."/>
            <person name="Hall N."/>
            <person name="Watson M."/>
            <person name="Adriaenssens E.M."/>
            <person name="Foster-Nyarko E."/>
            <person name="Jarju S."/>
            <person name="Secka A."/>
            <person name="Antonio M."/>
            <person name="Oren A."/>
            <person name="Chaudhuri R.R."/>
            <person name="La Ragione R."/>
            <person name="Hildebrand F."/>
            <person name="Pallen M.J."/>
        </authorList>
    </citation>
    <scope>NUCLEOTIDE SEQUENCE</scope>
    <source>
        <strain evidence="16">CHK186-16707</strain>
    </source>
</reference>
<evidence type="ECO:0000256" key="12">
    <source>
        <dbReference type="ARBA" id="ARBA00023136"/>
    </source>
</evidence>
<feature type="domain" description="Motility protein A N-terminal" evidence="15">
    <location>
        <begin position="4"/>
        <end position="93"/>
    </location>
</feature>
<proteinExistence type="inferred from homology"/>
<dbReference type="EMBL" id="DXAN01000020">
    <property type="protein sequence ID" value="HJA08682.1"/>
    <property type="molecule type" value="Genomic_DNA"/>
</dbReference>
<dbReference type="AlphaFoldDB" id="A0A9D2HDZ2"/>
<evidence type="ECO:0000259" key="15">
    <source>
        <dbReference type="Pfam" id="PF20560"/>
    </source>
</evidence>
<keyword evidence="5" id="KW-0145">Chemotaxis</keyword>
<dbReference type="NCBIfam" id="TIGR03818">
    <property type="entry name" value="MotA1"/>
    <property type="match status" value="1"/>
</dbReference>
<keyword evidence="4" id="KW-1003">Cell membrane</keyword>
<keyword evidence="3" id="KW-0813">Transport</keyword>
<reference evidence="16" key="2">
    <citation type="submission" date="2021-04" db="EMBL/GenBank/DDBJ databases">
        <authorList>
            <person name="Gilroy R."/>
        </authorList>
    </citation>
    <scope>NUCLEOTIDE SEQUENCE</scope>
    <source>
        <strain evidence="16">CHK186-16707</strain>
    </source>
</reference>
<dbReference type="Pfam" id="PF01618">
    <property type="entry name" value="MotA_ExbB"/>
    <property type="match status" value="1"/>
</dbReference>
<evidence type="ECO:0000313" key="17">
    <source>
        <dbReference type="Proteomes" id="UP000824225"/>
    </source>
</evidence>
<evidence type="ECO:0000256" key="13">
    <source>
        <dbReference type="SAM" id="Phobius"/>
    </source>
</evidence>
<keyword evidence="10 13" id="KW-1133">Transmembrane helix</keyword>
<dbReference type="GO" id="GO:0005886">
    <property type="term" value="C:plasma membrane"/>
    <property type="evidence" value="ECO:0007669"/>
    <property type="project" value="UniProtKB-SubCell"/>
</dbReference>
<protein>
    <submittedName>
        <fullName evidence="16">Flagellar motor stator protein MotA</fullName>
    </submittedName>
</protein>
<evidence type="ECO:0000313" key="16">
    <source>
        <dbReference type="EMBL" id="HJA08682.1"/>
    </source>
</evidence>
<dbReference type="PROSITE" id="PS01307">
    <property type="entry name" value="MOTA"/>
    <property type="match status" value="1"/>
</dbReference>
<keyword evidence="7 13" id="KW-0812">Transmembrane</keyword>
<organism evidence="16 17">
    <name type="scientific">Candidatus Mailhella merdigallinarum</name>
    <dbReference type="NCBI Taxonomy" id="2838658"/>
    <lineage>
        <taxon>Bacteria</taxon>
        <taxon>Pseudomonadati</taxon>
        <taxon>Thermodesulfobacteriota</taxon>
        <taxon>Desulfovibrionia</taxon>
        <taxon>Desulfovibrionales</taxon>
        <taxon>Desulfovibrionaceae</taxon>
        <taxon>Mailhella</taxon>
    </lineage>
</organism>
<evidence type="ECO:0000256" key="1">
    <source>
        <dbReference type="ARBA" id="ARBA00004429"/>
    </source>
</evidence>
<keyword evidence="12 13" id="KW-0472">Membrane</keyword>
<dbReference type="Proteomes" id="UP000824225">
    <property type="component" value="Unassembled WGS sequence"/>
</dbReference>
<feature type="domain" description="MotA/TolQ/ExbB proton channel" evidence="14">
    <location>
        <begin position="125"/>
        <end position="233"/>
    </location>
</feature>
<dbReference type="InterPro" id="IPR000540">
    <property type="entry name" value="Flag_MotA_CS"/>
</dbReference>
<dbReference type="InterPro" id="IPR046786">
    <property type="entry name" value="MotA_N"/>
</dbReference>
<feature type="transmembrane region" description="Helical" evidence="13">
    <location>
        <begin position="171"/>
        <end position="190"/>
    </location>
</feature>
<comment type="similarity">
    <text evidence="2">Belongs to the MotA family.</text>
</comment>
<dbReference type="InterPro" id="IPR002898">
    <property type="entry name" value="MotA_ExbB_proton_chnl"/>
</dbReference>